<evidence type="ECO:0000256" key="3">
    <source>
        <dbReference type="ARBA" id="ARBA00023002"/>
    </source>
</evidence>
<comment type="caution">
    <text evidence="7">The sequence shown here is derived from an EMBL/GenBank/DDBJ whole genome shotgun (WGS) entry which is preliminary data.</text>
</comment>
<dbReference type="GO" id="GO:0020037">
    <property type="term" value="F:heme binding"/>
    <property type="evidence" value="ECO:0007669"/>
    <property type="project" value="InterPro"/>
</dbReference>
<dbReference type="PANTHER" id="PTHR24303">
    <property type="entry name" value="HEME-BINDING MONOOXYGENASE FAMILY"/>
    <property type="match status" value="1"/>
</dbReference>
<reference evidence="7" key="1">
    <citation type="submission" date="2021-06" db="EMBL/GenBank/DDBJ databases">
        <authorList>
            <person name="Hodson N. C."/>
            <person name="Mongue J. A."/>
            <person name="Jaron S. K."/>
        </authorList>
    </citation>
    <scope>NUCLEOTIDE SEQUENCE</scope>
</reference>
<evidence type="ECO:0000256" key="4">
    <source>
        <dbReference type="ARBA" id="ARBA00023004"/>
    </source>
</evidence>
<dbReference type="GO" id="GO:0016705">
    <property type="term" value="F:oxidoreductase activity, acting on paired donors, with incorporation or reduction of molecular oxygen"/>
    <property type="evidence" value="ECO:0007669"/>
    <property type="project" value="InterPro"/>
</dbReference>
<dbReference type="InterPro" id="IPR001128">
    <property type="entry name" value="Cyt_P450"/>
</dbReference>
<keyword evidence="8" id="KW-1185">Reference proteome</keyword>
<sequence>MTSFTPERFIDASGEKIQKSELVMSFGAGRRKCPGYQIAQDILFLLTARLVQRFHVKQHPNHPITSLEPTLGFFLTVPNFKVLFEDRLNALFQKFYRIF</sequence>
<dbReference type="Proteomes" id="UP000708208">
    <property type="component" value="Unassembled WGS sequence"/>
</dbReference>
<accession>A0A8J2L7W2</accession>
<dbReference type="GO" id="GO:0004497">
    <property type="term" value="F:monooxygenase activity"/>
    <property type="evidence" value="ECO:0007669"/>
    <property type="project" value="UniProtKB-KW"/>
</dbReference>
<comment type="cofactor">
    <cofactor evidence="1">
        <name>heme</name>
        <dbReference type="ChEBI" id="CHEBI:30413"/>
    </cofactor>
</comment>
<dbReference type="Pfam" id="PF00067">
    <property type="entry name" value="p450"/>
    <property type="match status" value="1"/>
</dbReference>
<proteinExistence type="inferred from homology"/>
<evidence type="ECO:0008006" key="9">
    <source>
        <dbReference type="Google" id="ProtNLM"/>
    </source>
</evidence>
<dbReference type="EMBL" id="CAJVCH010542965">
    <property type="protein sequence ID" value="CAG7827302.1"/>
    <property type="molecule type" value="Genomic_DNA"/>
</dbReference>
<keyword evidence="2 6" id="KW-0479">Metal-binding</keyword>
<dbReference type="PANTHER" id="PTHR24303:SF31">
    <property type="entry name" value="CYTOCHROME P450 307A1-RELATED"/>
    <property type="match status" value="1"/>
</dbReference>
<organism evidence="7 8">
    <name type="scientific">Allacma fusca</name>
    <dbReference type="NCBI Taxonomy" id="39272"/>
    <lineage>
        <taxon>Eukaryota</taxon>
        <taxon>Metazoa</taxon>
        <taxon>Ecdysozoa</taxon>
        <taxon>Arthropoda</taxon>
        <taxon>Hexapoda</taxon>
        <taxon>Collembola</taxon>
        <taxon>Symphypleona</taxon>
        <taxon>Sminthuridae</taxon>
        <taxon>Allacma</taxon>
    </lineage>
</organism>
<protein>
    <recommendedName>
        <fullName evidence="9">Cytochrome P450</fullName>
    </recommendedName>
</protein>
<name>A0A8J2L7W2_9HEXA</name>
<dbReference type="InterPro" id="IPR017972">
    <property type="entry name" value="Cyt_P450_CS"/>
</dbReference>
<evidence type="ECO:0000313" key="7">
    <source>
        <dbReference type="EMBL" id="CAG7827302.1"/>
    </source>
</evidence>
<evidence type="ECO:0000256" key="5">
    <source>
        <dbReference type="ARBA" id="ARBA00023033"/>
    </source>
</evidence>
<dbReference type="GO" id="GO:0005506">
    <property type="term" value="F:iron ion binding"/>
    <property type="evidence" value="ECO:0007669"/>
    <property type="project" value="InterPro"/>
</dbReference>
<dbReference type="AlphaFoldDB" id="A0A8J2L7W2"/>
<evidence type="ECO:0000256" key="2">
    <source>
        <dbReference type="ARBA" id="ARBA00022723"/>
    </source>
</evidence>
<keyword evidence="4 6" id="KW-0408">Iron</keyword>
<keyword evidence="5 6" id="KW-0503">Monooxygenase</keyword>
<dbReference type="PROSITE" id="PS00086">
    <property type="entry name" value="CYTOCHROME_P450"/>
    <property type="match status" value="1"/>
</dbReference>
<evidence type="ECO:0000256" key="6">
    <source>
        <dbReference type="RuleBase" id="RU000461"/>
    </source>
</evidence>
<dbReference type="OrthoDB" id="6764281at2759"/>
<keyword evidence="3 6" id="KW-0560">Oxidoreductase</keyword>
<gene>
    <name evidence="7" type="ORF">AFUS01_LOCUS37294</name>
</gene>
<evidence type="ECO:0000313" key="8">
    <source>
        <dbReference type="Proteomes" id="UP000708208"/>
    </source>
</evidence>
<keyword evidence="6" id="KW-0349">Heme</keyword>
<evidence type="ECO:0000256" key="1">
    <source>
        <dbReference type="ARBA" id="ARBA00001971"/>
    </source>
</evidence>
<comment type="similarity">
    <text evidence="6">Belongs to the cytochrome P450 family.</text>
</comment>